<dbReference type="InterPro" id="IPR007011">
    <property type="entry name" value="LEA_SMP_dom"/>
</dbReference>
<proteinExistence type="predicted"/>
<protein>
    <submittedName>
        <fullName evidence="3">Seed maturation protein pm25-like protein</fullName>
    </submittedName>
</protein>
<feature type="compositionally biased region" description="Basic and acidic residues" evidence="1">
    <location>
        <begin position="190"/>
        <end position="233"/>
    </location>
</feature>
<reference evidence="3 4" key="1">
    <citation type="submission" date="2019-12" db="EMBL/GenBank/DDBJ databases">
        <title>A genome sequence resource for the geographically widespread anthracnose pathogen Colletotrichum asianum.</title>
        <authorList>
            <person name="Meng Y."/>
        </authorList>
    </citation>
    <scope>NUCLEOTIDE SEQUENCE [LARGE SCALE GENOMIC DNA]</scope>
    <source>
        <strain evidence="3 4">ICMP 18580</strain>
    </source>
</reference>
<organism evidence="3 4">
    <name type="scientific">Colletotrichum asianum</name>
    <dbReference type="NCBI Taxonomy" id="702518"/>
    <lineage>
        <taxon>Eukaryota</taxon>
        <taxon>Fungi</taxon>
        <taxon>Dikarya</taxon>
        <taxon>Ascomycota</taxon>
        <taxon>Pezizomycotina</taxon>
        <taxon>Sordariomycetes</taxon>
        <taxon>Hypocreomycetidae</taxon>
        <taxon>Glomerellales</taxon>
        <taxon>Glomerellaceae</taxon>
        <taxon>Colletotrichum</taxon>
        <taxon>Colletotrichum gloeosporioides species complex</taxon>
    </lineage>
</organism>
<dbReference type="OrthoDB" id="2799468at2759"/>
<feature type="compositionally biased region" description="Polar residues" evidence="1">
    <location>
        <begin position="162"/>
        <end position="171"/>
    </location>
</feature>
<feature type="compositionally biased region" description="Basic and acidic residues" evidence="1">
    <location>
        <begin position="108"/>
        <end position="143"/>
    </location>
</feature>
<keyword evidence="4" id="KW-1185">Reference proteome</keyword>
<feature type="compositionally biased region" description="Basic and acidic residues" evidence="1">
    <location>
        <begin position="64"/>
        <end position="83"/>
    </location>
</feature>
<accession>A0A8H3W399</accession>
<gene>
    <name evidence="3" type="ORF">GQ607_012324</name>
</gene>
<dbReference type="AlphaFoldDB" id="A0A8H3W399"/>
<evidence type="ECO:0000313" key="3">
    <source>
        <dbReference type="EMBL" id="KAF0320398.1"/>
    </source>
</evidence>
<evidence type="ECO:0000259" key="2">
    <source>
        <dbReference type="Pfam" id="PF04927"/>
    </source>
</evidence>
<sequence>MAATDKETIKNLAENGHIITAKEVADIDKAEKALTGNDHTVKNGLAATAQSMHDKQQTFLKMEADLKSKPESDITKDDAKELQTAEARLLGHRPPAGSAAATFQSIADKNEAAHQREDASIEGKKDSVVKTDENGSTDKKEDAPAGATPSQDEAVPAKSDASPATSDTSPPKVTDAFEKKDDATVLDATEITKKKAEIIKQMDEITKKKDEIAKKMDEVAKKKDEIANKKDEIPDSQEPGSQDSHP</sequence>
<feature type="domain" description="SMP" evidence="2">
    <location>
        <begin position="67"/>
        <end position="112"/>
    </location>
</feature>
<dbReference type="Pfam" id="PF04927">
    <property type="entry name" value="SMP"/>
    <property type="match status" value="1"/>
</dbReference>
<feature type="region of interest" description="Disordered" evidence="1">
    <location>
        <begin position="64"/>
        <end position="246"/>
    </location>
</feature>
<evidence type="ECO:0000256" key="1">
    <source>
        <dbReference type="SAM" id="MobiDB-lite"/>
    </source>
</evidence>
<dbReference type="Proteomes" id="UP000434172">
    <property type="component" value="Unassembled WGS sequence"/>
</dbReference>
<name>A0A8H3W399_9PEZI</name>
<evidence type="ECO:0000313" key="4">
    <source>
        <dbReference type="Proteomes" id="UP000434172"/>
    </source>
</evidence>
<comment type="caution">
    <text evidence="3">The sequence shown here is derived from an EMBL/GenBank/DDBJ whole genome shotgun (WGS) entry which is preliminary data.</text>
</comment>
<dbReference type="EMBL" id="WOWK01000083">
    <property type="protein sequence ID" value="KAF0320398.1"/>
    <property type="molecule type" value="Genomic_DNA"/>
</dbReference>